<keyword evidence="2" id="KW-1185">Reference proteome</keyword>
<sequence>MKGLGLHHQKVKEYSQSVKVVKLHWPVQALSQHPARGRGRTCWLRRSLQSVQWPLGWQLQTEPVSQEEEEEL</sequence>
<evidence type="ECO:0000313" key="1">
    <source>
        <dbReference type="EMBL" id="CAA2960735.1"/>
    </source>
</evidence>
<dbReference type="Gramene" id="OE9A045988T1">
    <property type="protein sequence ID" value="OE9A045988C1"/>
    <property type="gene ID" value="OE9A045988"/>
</dbReference>
<dbReference type="AlphaFoldDB" id="A0A8S0Q3F4"/>
<name>A0A8S0Q3F4_OLEEU</name>
<accession>A0A8S0Q3F4</accession>
<reference evidence="1 2" key="1">
    <citation type="submission" date="2019-12" db="EMBL/GenBank/DDBJ databases">
        <authorList>
            <person name="Alioto T."/>
            <person name="Alioto T."/>
            <person name="Gomez Garrido J."/>
        </authorList>
    </citation>
    <scope>NUCLEOTIDE SEQUENCE [LARGE SCALE GENOMIC DNA]</scope>
</reference>
<gene>
    <name evidence="1" type="ORF">OLEA9_A045988</name>
</gene>
<organism evidence="1 2">
    <name type="scientific">Olea europaea subsp. europaea</name>
    <dbReference type="NCBI Taxonomy" id="158383"/>
    <lineage>
        <taxon>Eukaryota</taxon>
        <taxon>Viridiplantae</taxon>
        <taxon>Streptophyta</taxon>
        <taxon>Embryophyta</taxon>
        <taxon>Tracheophyta</taxon>
        <taxon>Spermatophyta</taxon>
        <taxon>Magnoliopsida</taxon>
        <taxon>eudicotyledons</taxon>
        <taxon>Gunneridae</taxon>
        <taxon>Pentapetalae</taxon>
        <taxon>asterids</taxon>
        <taxon>lamiids</taxon>
        <taxon>Lamiales</taxon>
        <taxon>Oleaceae</taxon>
        <taxon>Oleeae</taxon>
        <taxon>Olea</taxon>
    </lineage>
</organism>
<protein>
    <submittedName>
        <fullName evidence="1">Uncharacterized protein</fullName>
    </submittedName>
</protein>
<feature type="non-terminal residue" evidence="1">
    <location>
        <position position="72"/>
    </location>
</feature>
<proteinExistence type="predicted"/>
<evidence type="ECO:0000313" key="2">
    <source>
        <dbReference type="Proteomes" id="UP000594638"/>
    </source>
</evidence>
<comment type="caution">
    <text evidence="1">The sequence shown here is derived from an EMBL/GenBank/DDBJ whole genome shotgun (WGS) entry which is preliminary data.</text>
</comment>
<dbReference type="Proteomes" id="UP000594638">
    <property type="component" value="Unassembled WGS sequence"/>
</dbReference>
<dbReference type="EMBL" id="CACTIH010000440">
    <property type="protein sequence ID" value="CAA2960735.1"/>
    <property type="molecule type" value="Genomic_DNA"/>
</dbReference>